<proteinExistence type="predicted"/>
<reference evidence="2" key="1">
    <citation type="journal article" date="2021" name="Proc. Natl. Acad. Sci. U.S.A.">
        <title>A Catalog of Tens of Thousands of Viruses from Human Metagenomes Reveals Hidden Associations with Chronic Diseases.</title>
        <authorList>
            <person name="Tisza M.J."/>
            <person name="Buck C.B."/>
        </authorList>
    </citation>
    <scope>NUCLEOTIDE SEQUENCE</scope>
    <source>
        <strain evidence="2">Ct0D87</strain>
    </source>
</reference>
<name>A0A8S5SAG5_9CAUD</name>
<dbReference type="EMBL" id="BK032561">
    <property type="protein sequence ID" value="DAF47928.1"/>
    <property type="molecule type" value="Genomic_DNA"/>
</dbReference>
<protein>
    <submittedName>
        <fullName evidence="2">Uncharacterized protein</fullName>
    </submittedName>
</protein>
<organism evidence="2">
    <name type="scientific">Siphoviridae sp. ct0D87</name>
    <dbReference type="NCBI Taxonomy" id="2827760"/>
    <lineage>
        <taxon>Viruses</taxon>
        <taxon>Duplodnaviria</taxon>
        <taxon>Heunggongvirae</taxon>
        <taxon>Uroviricota</taxon>
        <taxon>Caudoviricetes</taxon>
    </lineage>
</organism>
<evidence type="ECO:0000256" key="1">
    <source>
        <dbReference type="SAM" id="MobiDB-lite"/>
    </source>
</evidence>
<feature type="compositionally biased region" description="Basic and acidic residues" evidence="1">
    <location>
        <begin position="12"/>
        <end position="34"/>
    </location>
</feature>
<feature type="region of interest" description="Disordered" evidence="1">
    <location>
        <begin position="1"/>
        <end position="34"/>
    </location>
</feature>
<accession>A0A8S5SAG5</accession>
<evidence type="ECO:0000313" key="2">
    <source>
        <dbReference type="EMBL" id="DAF47928.1"/>
    </source>
</evidence>
<sequence>MATVIGWGYPSKVEKPKKGKPQTEKEEAKPQKEK</sequence>